<reference evidence="2" key="2">
    <citation type="submission" date="2004-02" db="EMBL/GenBank/DDBJ databases">
        <authorList>
            <consortium name="Genoscope"/>
            <consortium name="Whitehead Institute Centre for Genome Research"/>
        </authorList>
    </citation>
    <scope>NUCLEOTIDE SEQUENCE</scope>
</reference>
<dbReference type="AlphaFoldDB" id="Q4RKM0"/>
<dbReference type="EMBL" id="CAAE01015027">
    <property type="protein sequence ID" value="CAG11062.1"/>
    <property type="molecule type" value="Genomic_DNA"/>
</dbReference>
<feature type="region of interest" description="Disordered" evidence="1">
    <location>
        <begin position="216"/>
        <end position="237"/>
    </location>
</feature>
<feature type="region of interest" description="Disordered" evidence="1">
    <location>
        <begin position="16"/>
        <end position="43"/>
    </location>
</feature>
<gene>
    <name evidence="2" type="ORF">GSTENG00032879001</name>
</gene>
<evidence type="ECO:0000256" key="1">
    <source>
        <dbReference type="SAM" id="MobiDB-lite"/>
    </source>
</evidence>
<protein>
    <submittedName>
        <fullName evidence="2">Chromosome 18 SCAF15027, whole genome shotgun sequence</fullName>
    </submittedName>
</protein>
<name>Q4RKM0_TETNG</name>
<organism evidence="2">
    <name type="scientific">Tetraodon nigroviridis</name>
    <name type="common">Spotted green pufferfish</name>
    <name type="synonym">Chelonodon nigroviridis</name>
    <dbReference type="NCBI Taxonomy" id="99883"/>
    <lineage>
        <taxon>Eukaryota</taxon>
        <taxon>Metazoa</taxon>
        <taxon>Chordata</taxon>
        <taxon>Craniata</taxon>
        <taxon>Vertebrata</taxon>
        <taxon>Euteleostomi</taxon>
        <taxon>Actinopterygii</taxon>
        <taxon>Neopterygii</taxon>
        <taxon>Teleostei</taxon>
        <taxon>Neoteleostei</taxon>
        <taxon>Acanthomorphata</taxon>
        <taxon>Eupercaria</taxon>
        <taxon>Tetraodontiformes</taxon>
        <taxon>Tetradontoidea</taxon>
        <taxon>Tetraodontidae</taxon>
        <taxon>Tetraodon</taxon>
    </lineage>
</organism>
<feature type="compositionally biased region" description="Polar residues" evidence="1">
    <location>
        <begin position="33"/>
        <end position="42"/>
    </location>
</feature>
<accession>Q4RKM0</accession>
<reference evidence="2" key="1">
    <citation type="journal article" date="2004" name="Nature">
        <title>Genome duplication in the teleost fish Tetraodon nigroviridis reveals the early vertebrate proto-karyotype.</title>
        <authorList>
            <person name="Jaillon O."/>
            <person name="Aury J.-M."/>
            <person name="Brunet F."/>
            <person name="Petit J.-L."/>
            <person name="Stange-Thomann N."/>
            <person name="Mauceli E."/>
            <person name="Bouneau L."/>
            <person name="Fischer C."/>
            <person name="Ozouf-Costaz C."/>
            <person name="Bernot A."/>
            <person name="Nicaud S."/>
            <person name="Jaffe D."/>
            <person name="Fisher S."/>
            <person name="Lutfalla G."/>
            <person name="Dossat C."/>
            <person name="Segurens B."/>
            <person name="Dasilva C."/>
            <person name="Salanoubat M."/>
            <person name="Levy M."/>
            <person name="Boudet N."/>
            <person name="Castellano S."/>
            <person name="Anthouard V."/>
            <person name="Jubin C."/>
            <person name="Castelli V."/>
            <person name="Katinka M."/>
            <person name="Vacherie B."/>
            <person name="Biemont C."/>
            <person name="Skalli Z."/>
            <person name="Cattolico L."/>
            <person name="Poulain J."/>
            <person name="De Berardinis V."/>
            <person name="Cruaud C."/>
            <person name="Duprat S."/>
            <person name="Brottier P."/>
            <person name="Coutanceau J.-P."/>
            <person name="Gouzy J."/>
            <person name="Parra G."/>
            <person name="Lardier G."/>
            <person name="Chapple C."/>
            <person name="McKernan K.J."/>
            <person name="McEwan P."/>
            <person name="Bosak S."/>
            <person name="Kellis M."/>
            <person name="Volff J.-N."/>
            <person name="Guigo R."/>
            <person name="Zody M.C."/>
            <person name="Mesirov J."/>
            <person name="Lindblad-Toh K."/>
            <person name="Birren B."/>
            <person name="Nusbaum C."/>
            <person name="Kahn D."/>
            <person name="Robinson-Rechavi M."/>
            <person name="Laudet V."/>
            <person name="Schachter V."/>
            <person name="Quetier F."/>
            <person name="Saurin W."/>
            <person name="Scarpelli C."/>
            <person name="Wincker P."/>
            <person name="Lander E.S."/>
            <person name="Weissenbach J."/>
            <person name="Roest Crollius H."/>
        </authorList>
    </citation>
    <scope>NUCLEOTIDE SEQUENCE [LARGE SCALE GENOMIC DNA]</scope>
</reference>
<sequence length="237" mass="25586">MIFKRLPISLGAVHNSPSKSPVLPLEDTEGTRGPQSRGSQASVARCQRSPGLCHREDCGTNTQPPYSPLSSKLASLHSLRISLFSRLPGFRSAYLCGAAAVCSLFHAAPAVTGRECLWEHQKEEDPRRAFEEPTDTPLWVLFASAGITSRHLIGPDSVRPHAGSLSSLCSLNPLQPILFPIQPPPHPSPDHQLVKPVPLTAPLQRWRHRGAEMQRGATGAVGGGGPMKDTAPWVAER</sequence>
<evidence type="ECO:0000313" key="2">
    <source>
        <dbReference type="EMBL" id="CAG11062.1"/>
    </source>
</evidence>
<proteinExistence type="predicted"/>
<dbReference type="KEGG" id="tng:GSTEN00032879G001"/>